<dbReference type="EMBL" id="BQNB010013802">
    <property type="protein sequence ID" value="GJT20432.1"/>
    <property type="molecule type" value="Genomic_DNA"/>
</dbReference>
<gene>
    <name evidence="2" type="ORF">Tco_0890369</name>
</gene>
<organism evidence="2 3">
    <name type="scientific">Tanacetum coccineum</name>
    <dbReference type="NCBI Taxonomy" id="301880"/>
    <lineage>
        <taxon>Eukaryota</taxon>
        <taxon>Viridiplantae</taxon>
        <taxon>Streptophyta</taxon>
        <taxon>Embryophyta</taxon>
        <taxon>Tracheophyta</taxon>
        <taxon>Spermatophyta</taxon>
        <taxon>Magnoliopsida</taxon>
        <taxon>eudicotyledons</taxon>
        <taxon>Gunneridae</taxon>
        <taxon>Pentapetalae</taxon>
        <taxon>asterids</taxon>
        <taxon>campanulids</taxon>
        <taxon>Asterales</taxon>
        <taxon>Asteraceae</taxon>
        <taxon>Asteroideae</taxon>
        <taxon>Anthemideae</taxon>
        <taxon>Anthemidinae</taxon>
        <taxon>Tanacetum</taxon>
    </lineage>
</organism>
<reference evidence="2" key="2">
    <citation type="submission" date="2022-01" db="EMBL/GenBank/DDBJ databases">
        <authorList>
            <person name="Yamashiro T."/>
            <person name="Shiraishi A."/>
            <person name="Satake H."/>
            <person name="Nakayama K."/>
        </authorList>
    </citation>
    <scope>NUCLEOTIDE SEQUENCE</scope>
</reference>
<reference evidence="2" key="1">
    <citation type="journal article" date="2022" name="Int. J. Mol. Sci.">
        <title>Draft Genome of Tanacetum Coccineum: Genomic Comparison of Closely Related Tanacetum-Family Plants.</title>
        <authorList>
            <person name="Yamashiro T."/>
            <person name="Shiraishi A."/>
            <person name="Nakayama K."/>
            <person name="Satake H."/>
        </authorList>
    </citation>
    <scope>NUCLEOTIDE SEQUENCE</scope>
</reference>
<comment type="caution">
    <text evidence="2">The sequence shown here is derived from an EMBL/GenBank/DDBJ whole genome shotgun (WGS) entry which is preliminary data.</text>
</comment>
<evidence type="ECO:0000313" key="2">
    <source>
        <dbReference type="EMBL" id="GJT20432.1"/>
    </source>
</evidence>
<evidence type="ECO:0000256" key="1">
    <source>
        <dbReference type="SAM" id="MobiDB-lite"/>
    </source>
</evidence>
<name>A0ABQ5C2X1_9ASTR</name>
<keyword evidence="3" id="KW-1185">Reference proteome</keyword>
<feature type="region of interest" description="Disordered" evidence="1">
    <location>
        <begin position="16"/>
        <end position="88"/>
    </location>
</feature>
<evidence type="ECO:0000313" key="3">
    <source>
        <dbReference type="Proteomes" id="UP001151760"/>
    </source>
</evidence>
<proteinExistence type="predicted"/>
<dbReference type="Proteomes" id="UP001151760">
    <property type="component" value="Unassembled WGS sequence"/>
</dbReference>
<protein>
    <submittedName>
        <fullName evidence="2">Uncharacterized protein</fullName>
    </submittedName>
</protein>
<accession>A0ABQ5C2X1</accession>
<sequence>MVLGTRGTLAQRTYGTWTGEGGCSGVRAPPHRLPKVSRGADAVLSDVRSEPREDAEGWSEAGTRKQRGSGDAWSPPSMATRLGCKDGP</sequence>